<accession>A0ABY7T756</accession>
<gene>
    <name evidence="1" type="ORF">PQO05_22800</name>
</gene>
<dbReference type="Pfam" id="PF03415">
    <property type="entry name" value="Peptidase_C11"/>
    <property type="match status" value="1"/>
</dbReference>
<dbReference type="Gene3D" id="3.40.50.11970">
    <property type="match status" value="1"/>
</dbReference>
<dbReference type="EMBL" id="CP117167">
    <property type="protein sequence ID" value="WCT11573.1"/>
    <property type="molecule type" value="Genomic_DNA"/>
</dbReference>
<evidence type="ECO:0000313" key="2">
    <source>
        <dbReference type="Proteomes" id="UP001216139"/>
    </source>
</evidence>
<dbReference type="InterPro" id="IPR005077">
    <property type="entry name" value="Peptidase_C11"/>
</dbReference>
<keyword evidence="2" id="KW-1185">Reference proteome</keyword>
<evidence type="ECO:0000313" key="1">
    <source>
        <dbReference type="EMBL" id="WCT11573.1"/>
    </source>
</evidence>
<reference evidence="1 2" key="1">
    <citation type="submission" date="2023-02" db="EMBL/GenBank/DDBJ databases">
        <title>Genome sequence of Mucilaginibacter jinjuensis strain KACC 16571.</title>
        <authorList>
            <person name="Kim S."/>
            <person name="Heo J."/>
            <person name="Kwon S.-W."/>
        </authorList>
    </citation>
    <scope>NUCLEOTIDE SEQUENCE [LARGE SCALE GENOMIC DNA]</scope>
    <source>
        <strain evidence="1 2">KACC 16571</strain>
    </source>
</reference>
<organism evidence="1 2">
    <name type="scientific">Mucilaginibacter jinjuensis</name>
    <dbReference type="NCBI Taxonomy" id="1176721"/>
    <lineage>
        <taxon>Bacteria</taxon>
        <taxon>Pseudomonadati</taxon>
        <taxon>Bacteroidota</taxon>
        <taxon>Sphingobacteriia</taxon>
        <taxon>Sphingobacteriales</taxon>
        <taxon>Sphingobacteriaceae</taxon>
        <taxon>Mucilaginibacter</taxon>
    </lineage>
</organism>
<name>A0ABY7T756_9SPHI</name>
<dbReference type="RefSeq" id="WP_273629762.1">
    <property type="nucleotide sequence ID" value="NZ_CP117167.1"/>
</dbReference>
<dbReference type="Proteomes" id="UP001216139">
    <property type="component" value="Chromosome"/>
</dbReference>
<dbReference type="PANTHER" id="PTHR37835:SF1">
    <property type="entry name" value="ALPHA-CLOSTRIPAIN"/>
    <property type="match status" value="1"/>
</dbReference>
<dbReference type="PANTHER" id="PTHR37835">
    <property type="entry name" value="ALPHA-CLOSTRIPAIN"/>
    <property type="match status" value="1"/>
</dbReference>
<protein>
    <submittedName>
        <fullName evidence="1">Clostripain-related cysteine peptidase</fullName>
    </submittedName>
</protein>
<proteinExistence type="predicted"/>
<sequence length="395" mass="43920">MRPSNLSKINYQTSVGAAAIIFIKRYCQLLFLLAIISLGVSCKKSTDVKPVSKKMVLVYMEANNDLRYDALNSINSMEKGAANLDGTLLVYIKTNSSNSYLLKIKHDEDGNRIVSDTVKTFGYTAPSDPNVVKQVMLYAQSEFPAQSYGLILWSHATSWAPASTKVKVQSFGSDSGKEMDIIDLKNALPDNLSFIVFDACSMGGVEVLYEFKDKAKYIIASPTETLSESFPYQKIVPLLFQDDENLSSVAKAYFNYYNAYTDDRQSATVVLVKTSELTPLATGLNTLMHKQKKYGDQLISTGVQRLDYTANFPVANYDFGDYLDHNFTIADLSSINLQLNKTILYKAATANFIGVPIKKFSGLTCAIPYTGDANLSYYQKLQWYTGAGLDLLFRN</sequence>